<gene>
    <name evidence="1" type="ORF">GGR13_000667</name>
</gene>
<keyword evidence="2" id="KW-1185">Reference proteome</keyword>
<comment type="caution">
    <text evidence="1">The sequence shown here is derived from an EMBL/GenBank/DDBJ whole genome shotgun (WGS) entry which is preliminary data.</text>
</comment>
<evidence type="ECO:0000313" key="2">
    <source>
        <dbReference type="Proteomes" id="UP000545037"/>
    </source>
</evidence>
<dbReference type="EMBL" id="JACHOR010000001">
    <property type="protein sequence ID" value="MBB5745095.1"/>
    <property type="molecule type" value="Genomic_DNA"/>
</dbReference>
<sequence>MNTMNASMWMDKVGTTLVNAALLAALPTALIAILVQGF</sequence>
<reference evidence="1 2" key="1">
    <citation type="submission" date="2020-08" db="EMBL/GenBank/DDBJ databases">
        <title>Genomic Encyclopedia of Type Strains, Phase IV (KMG-IV): sequencing the most valuable type-strain genomes for metagenomic binning, comparative biology and taxonomic classification.</title>
        <authorList>
            <person name="Goeker M."/>
        </authorList>
    </citation>
    <scope>NUCLEOTIDE SEQUENCE [LARGE SCALE GENOMIC DNA]</scope>
    <source>
        <strain evidence="1 2">DSM 4737</strain>
    </source>
</reference>
<protein>
    <submittedName>
        <fullName evidence="1">Uncharacterized protein</fullName>
    </submittedName>
</protein>
<dbReference type="Proteomes" id="UP000545037">
    <property type="component" value="Unassembled WGS sequence"/>
</dbReference>
<organism evidence="1 2">
    <name type="scientific">Brevundimonas variabilis</name>
    <dbReference type="NCBI Taxonomy" id="74312"/>
    <lineage>
        <taxon>Bacteria</taxon>
        <taxon>Pseudomonadati</taxon>
        <taxon>Pseudomonadota</taxon>
        <taxon>Alphaproteobacteria</taxon>
        <taxon>Caulobacterales</taxon>
        <taxon>Caulobacteraceae</taxon>
        <taxon>Brevundimonas</taxon>
    </lineage>
</organism>
<dbReference type="AlphaFoldDB" id="A0A7W9CGA5"/>
<evidence type="ECO:0000313" key="1">
    <source>
        <dbReference type="EMBL" id="MBB5745095.1"/>
    </source>
</evidence>
<proteinExistence type="predicted"/>
<accession>A0A7W9CGA5</accession>
<name>A0A7W9CGA5_9CAUL</name>